<protein>
    <recommendedName>
        <fullName evidence="1">Bacterial transcriptional activator domain-containing protein</fullName>
    </recommendedName>
</protein>
<dbReference type="InterPro" id="IPR051677">
    <property type="entry name" value="AfsR-DnrI-RedD_regulator"/>
</dbReference>
<dbReference type="Gene3D" id="1.25.40.10">
    <property type="entry name" value="Tetratricopeptide repeat domain"/>
    <property type="match status" value="1"/>
</dbReference>
<organism evidence="2 3">
    <name type="scientific">Amycolatopsis acidicola</name>
    <dbReference type="NCBI Taxonomy" id="2596893"/>
    <lineage>
        <taxon>Bacteria</taxon>
        <taxon>Bacillati</taxon>
        <taxon>Actinomycetota</taxon>
        <taxon>Actinomycetes</taxon>
        <taxon>Pseudonocardiales</taxon>
        <taxon>Pseudonocardiaceae</taxon>
        <taxon>Amycolatopsis</taxon>
    </lineage>
</organism>
<dbReference type="InterPro" id="IPR011990">
    <property type="entry name" value="TPR-like_helical_dom_sf"/>
</dbReference>
<accession>A0A5N0VKU6</accession>
<dbReference type="Proteomes" id="UP000319769">
    <property type="component" value="Unassembled WGS sequence"/>
</dbReference>
<dbReference type="AlphaFoldDB" id="A0A5N0VKU6"/>
<dbReference type="OrthoDB" id="8444614at2"/>
<gene>
    <name evidence="2" type="ORF">FPZ12_003135</name>
</gene>
<dbReference type="PANTHER" id="PTHR35807:SF2">
    <property type="entry name" value="TRANSCRIPTIONAL ACTIVATOR DOMAIN"/>
    <property type="match status" value="1"/>
</dbReference>
<dbReference type="Pfam" id="PF03704">
    <property type="entry name" value="BTAD"/>
    <property type="match status" value="1"/>
</dbReference>
<dbReference type="InterPro" id="IPR005158">
    <property type="entry name" value="BTAD"/>
</dbReference>
<sequence>MAALRRVPELYRGDLGGGITAKWIEGPREALRREVLDSLSFLIAEIRNEAPEEALELLENARQLDPYNEAIYRDLMRMQARLGHHANIERTLHLLTTSLSDLGQRPAPDTLRLAEALRQRDNPLESRQAN</sequence>
<dbReference type="EMBL" id="VMNW02000003">
    <property type="protein sequence ID" value="KAA9165964.1"/>
    <property type="molecule type" value="Genomic_DNA"/>
</dbReference>
<evidence type="ECO:0000313" key="2">
    <source>
        <dbReference type="EMBL" id="KAA9165964.1"/>
    </source>
</evidence>
<dbReference type="SUPFAM" id="SSF48452">
    <property type="entry name" value="TPR-like"/>
    <property type="match status" value="1"/>
</dbReference>
<comment type="caution">
    <text evidence="2">The sequence shown here is derived from an EMBL/GenBank/DDBJ whole genome shotgun (WGS) entry which is preliminary data.</text>
</comment>
<evidence type="ECO:0000313" key="3">
    <source>
        <dbReference type="Proteomes" id="UP000319769"/>
    </source>
</evidence>
<keyword evidence="3" id="KW-1185">Reference proteome</keyword>
<proteinExistence type="predicted"/>
<name>A0A5N0VKU6_9PSEU</name>
<reference evidence="2" key="1">
    <citation type="submission" date="2019-09" db="EMBL/GenBank/DDBJ databases">
        <authorList>
            <person name="Teo W.F.A."/>
            <person name="Duangmal K."/>
        </authorList>
    </citation>
    <scope>NUCLEOTIDE SEQUENCE [LARGE SCALE GENOMIC DNA]</scope>
    <source>
        <strain evidence="2">K81G1</strain>
    </source>
</reference>
<evidence type="ECO:0000259" key="1">
    <source>
        <dbReference type="SMART" id="SM01043"/>
    </source>
</evidence>
<dbReference type="PANTHER" id="PTHR35807">
    <property type="entry name" value="TRANSCRIPTIONAL REGULATOR REDD-RELATED"/>
    <property type="match status" value="1"/>
</dbReference>
<feature type="domain" description="Bacterial transcriptional activator" evidence="1">
    <location>
        <begin position="2"/>
        <end position="118"/>
    </location>
</feature>
<dbReference type="SMART" id="SM01043">
    <property type="entry name" value="BTAD"/>
    <property type="match status" value="1"/>
</dbReference>